<evidence type="ECO:0000256" key="3">
    <source>
        <dbReference type="ARBA" id="ARBA00022723"/>
    </source>
</evidence>
<proteinExistence type="inferred from homology"/>
<dbReference type="SUPFAM" id="SSF48264">
    <property type="entry name" value="Cytochrome P450"/>
    <property type="match status" value="1"/>
</dbReference>
<dbReference type="GO" id="GO:0005506">
    <property type="term" value="F:iron ion binding"/>
    <property type="evidence" value="ECO:0007669"/>
    <property type="project" value="InterPro"/>
</dbReference>
<evidence type="ECO:0000313" key="7">
    <source>
        <dbReference type="EMBL" id="MCI02858.1"/>
    </source>
</evidence>
<dbReference type="GO" id="GO:0020037">
    <property type="term" value="F:heme binding"/>
    <property type="evidence" value="ECO:0007669"/>
    <property type="project" value="InterPro"/>
</dbReference>
<evidence type="ECO:0000256" key="1">
    <source>
        <dbReference type="ARBA" id="ARBA00010617"/>
    </source>
</evidence>
<sequence length="213" mass="24416">MYYNSTNIAFAPYGNYWRQLRKICTSELLSLQRVNSYQPIREEVLSNLVKWISSQNGSPINLTEAVLSSIYTIVSKAAFGNKCKDQEKFISVVKQAIKVLAGFDLGDLFPSAKWLQNVTGMRPKLEKFHRLTDEILENIINEHKEEKYTKEKDDQGEVEKDLVDILLNYEDGSDLDFSLTKNNIKAVILHWTLCASCLFSIALNILGLAWPYR</sequence>
<dbReference type="Pfam" id="PF00067">
    <property type="entry name" value="p450"/>
    <property type="match status" value="1"/>
</dbReference>
<dbReference type="AlphaFoldDB" id="A0A392NSL2"/>
<dbReference type="InterPro" id="IPR036396">
    <property type="entry name" value="Cyt_P450_sf"/>
</dbReference>
<dbReference type="PANTHER" id="PTHR47955:SF8">
    <property type="entry name" value="CYTOCHROME P450 71D11-LIKE"/>
    <property type="match status" value="1"/>
</dbReference>
<comment type="similarity">
    <text evidence="1">Belongs to the cytochrome P450 family.</text>
</comment>
<dbReference type="EMBL" id="LXQA010050415">
    <property type="protein sequence ID" value="MCI02858.1"/>
    <property type="molecule type" value="Genomic_DNA"/>
</dbReference>
<keyword evidence="6" id="KW-0472">Membrane</keyword>
<keyword evidence="5" id="KW-0408">Iron</keyword>
<evidence type="ECO:0000256" key="5">
    <source>
        <dbReference type="ARBA" id="ARBA00023004"/>
    </source>
</evidence>
<comment type="caution">
    <text evidence="7">The sequence shown here is derived from an EMBL/GenBank/DDBJ whole genome shotgun (WGS) entry which is preliminary data.</text>
</comment>
<dbReference type="GO" id="GO:0016705">
    <property type="term" value="F:oxidoreductase activity, acting on paired donors, with incorporation or reduction of molecular oxygen"/>
    <property type="evidence" value="ECO:0007669"/>
    <property type="project" value="InterPro"/>
</dbReference>
<reference evidence="7 8" key="1">
    <citation type="journal article" date="2018" name="Front. Plant Sci.">
        <title>Red Clover (Trifolium pratense) and Zigzag Clover (T. medium) - A Picture of Genomic Similarities and Differences.</title>
        <authorList>
            <person name="Dluhosova J."/>
            <person name="Istvanek J."/>
            <person name="Nedelnik J."/>
            <person name="Repkova J."/>
        </authorList>
    </citation>
    <scope>NUCLEOTIDE SEQUENCE [LARGE SCALE GENOMIC DNA]</scope>
    <source>
        <strain evidence="8">cv. 10/8</strain>
        <tissue evidence="7">Leaf</tissue>
    </source>
</reference>
<dbReference type="Proteomes" id="UP000265520">
    <property type="component" value="Unassembled WGS sequence"/>
</dbReference>
<dbReference type="GO" id="GO:0004497">
    <property type="term" value="F:monooxygenase activity"/>
    <property type="evidence" value="ECO:0007669"/>
    <property type="project" value="InterPro"/>
</dbReference>
<keyword evidence="2" id="KW-0349">Heme</keyword>
<dbReference type="InterPro" id="IPR001128">
    <property type="entry name" value="Cyt_P450"/>
</dbReference>
<dbReference type="PANTHER" id="PTHR47955">
    <property type="entry name" value="CYTOCHROME P450 FAMILY 71 PROTEIN"/>
    <property type="match status" value="1"/>
</dbReference>
<name>A0A392NSL2_9FABA</name>
<organism evidence="7 8">
    <name type="scientific">Trifolium medium</name>
    <dbReference type="NCBI Taxonomy" id="97028"/>
    <lineage>
        <taxon>Eukaryota</taxon>
        <taxon>Viridiplantae</taxon>
        <taxon>Streptophyta</taxon>
        <taxon>Embryophyta</taxon>
        <taxon>Tracheophyta</taxon>
        <taxon>Spermatophyta</taxon>
        <taxon>Magnoliopsida</taxon>
        <taxon>eudicotyledons</taxon>
        <taxon>Gunneridae</taxon>
        <taxon>Pentapetalae</taxon>
        <taxon>rosids</taxon>
        <taxon>fabids</taxon>
        <taxon>Fabales</taxon>
        <taxon>Fabaceae</taxon>
        <taxon>Papilionoideae</taxon>
        <taxon>50 kb inversion clade</taxon>
        <taxon>NPAAA clade</taxon>
        <taxon>Hologalegina</taxon>
        <taxon>IRL clade</taxon>
        <taxon>Trifolieae</taxon>
        <taxon>Trifolium</taxon>
    </lineage>
</organism>
<keyword evidence="3" id="KW-0479">Metal-binding</keyword>
<protein>
    <submittedName>
        <fullName evidence="7">Cytochrome P450 71D11-like</fullName>
    </submittedName>
</protein>
<evidence type="ECO:0000313" key="8">
    <source>
        <dbReference type="Proteomes" id="UP000265520"/>
    </source>
</evidence>
<accession>A0A392NSL2</accession>
<keyword evidence="4" id="KW-0560">Oxidoreductase</keyword>
<evidence type="ECO:0000256" key="4">
    <source>
        <dbReference type="ARBA" id="ARBA00023002"/>
    </source>
</evidence>
<dbReference type="Gene3D" id="1.10.630.10">
    <property type="entry name" value="Cytochrome P450"/>
    <property type="match status" value="1"/>
</dbReference>
<keyword evidence="6" id="KW-1133">Transmembrane helix</keyword>
<keyword evidence="8" id="KW-1185">Reference proteome</keyword>
<evidence type="ECO:0000256" key="6">
    <source>
        <dbReference type="SAM" id="Phobius"/>
    </source>
</evidence>
<keyword evidence="6" id="KW-0812">Transmembrane</keyword>
<feature type="transmembrane region" description="Helical" evidence="6">
    <location>
        <begin position="188"/>
        <end position="210"/>
    </location>
</feature>
<evidence type="ECO:0000256" key="2">
    <source>
        <dbReference type="ARBA" id="ARBA00022617"/>
    </source>
</evidence>